<dbReference type="InterPro" id="IPR017476">
    <property type="entry name" value="UDP-Glc/GDP-Man"/>
</dbReference>
<feature type="domain" description="UDP-glucose/GDP-mannose dehydrogenase C-terminal" evidence="10">
    <location>
        <begin position="430"/>
        <end position="533"/>
    </location>
</feature>
<accession>A0AAE0NYF7</accession>
<keyword evidence="4" id="KW-0560">Oxidoreductase</keyword>
<dbReference type="GO" id="GO:0003979">
    <property type="term" value="F:UDP-glucose 6-dehydrogenase activity"/>
    <property type="evidence" value="ECO:0007669"/>
    <property type="project" value="UniProtKB-EC"/>
</dbReference>
<evidence type="ECO:0000256" key="9">
    <source>
        <dbReference type="PIRSR" id="PIRSR500134-3"/>
    </source>
</evidence>
<dbReference type="GO" id="GO:0000271">
    <property type="term" value="P:polysaccharide biosynthetic process"/>
    <property type="evidence" value="ECO:0007669"/>
    <property type="project" value="InterPro"/>
</dbReference>
<dbReference type="InterPro" id="IPR014026">
    <property type="entry name" value="UDP-Glc/GDP-Man_DH_dimer"/>
</dbReference>
<protein>
    <recommendedName>
        <fullName evidence="3">UDP-glucose 6-dehydrogenase</fullName>
        <ecNumber evidence="3">1.1.1.22</ecNumber>
    </recommendedName>
</protein>
<gene>
    <name evidence="11" type="ORF">B0H63DRAFT_105733</name>
</gene>
<feature type="binding site" evidence="8">
    <location>
        <position position="318"/>
    </location>
    <ligand>
        <name>substrate</name>
    </ligand>
</feature>
<evidence type="ECO:0000256" key="1">
    <source>
        <dbReference type="ARBA" id="ARBA00004701"/>
    </source>
</evidence>
<evidence type="ECO:0000256" key="8">
    <source>
        <dbReference type="PIRSR" id="PIRSR500134-2"/>
    </source>
</evidence>
<dbReference type="EMBL" id="JAULSW010000002">
    <property type="protein sequence ID" value="KAK3389941.1"/>
    <property type="molecule type" value="Genomic_DNA"/>
</dbReference>
<reference evidence="11" key="1">
    <citation type="journal article" date="2023" name="Mol. Phylogenet. Evol.">
        <title>Genome-scale phylogeny and comparative genomics of the fungal order Sordariales.</title>
        <authorList>
            <person name="Hensen N."/>
            <person name="Bonometti L."/>
            <person name="Westerberg I."/>
            <person name="Brannstrom I.O."/>
            <person name="Guillou S."/>
            <person name="Cros-Aarteil S."/>
            <person name="Calhoun S."/>
            <person name="Haridas S."/>
            <person name="Kuo A."/>
            <person name="Mondo S."/>
            <person name="Pangilinan J."/>
            <person name="Riley R."/>
            <person name="LaButti K."/>
            <person name="Andreopoulos B."/>
            <person name="Lipzen A."/>
            <person name="Chen C."/>
            <person name="Yan M."/>
            <person name="Daum C."/>
            <person name="Ng V."/>
            <person name="Clum A."/>
            <person name="Steindorff A."/>
            <person name="Ohm R.A."/>
            <person name="Martin F."/>
            <person name="Silar P."/>
            <person name="Natvig D.O."/>
            <person name="Lalanne C."/>
            <person name="Gautier V."/>
            <person name="Ament-Velasquez S.L."/>
            <person name="Kruys A."/>
            <person name="Hutchinson M.I."/>
            <person name="Powell A.J."/>
            <person name="Barry K."/>
            <person name="Miller A.N."/>
            <person name="Grigoriev I.V."/>
            <person name="Debuchy R."/>
            <person name="Gladieux P."/>
            <person name="Hiltunen Thoren M."/>
            <person name="Johannesson H."/>
        </authorList>
    </citation>
    <scope>NUCLEOTIDE SEQUENCE</scope>
    <source>
        <strain evidence="11">CBS 232.78</strain>
    </source>
</reference>
<dbReference type="Gene3D" id="1.20.5.100">
    <property type="entry name" value="Cytochrome c1, transmembrane anchor, C-terminal"/>
    <property type="match status" value="1"/>
</dbReference>
<dbReference type="EC" id="1.1.1.22" evidence="3"/>
<dbReference type="Pfam" id="PF03720">
    <property type="entry name" value="UDPG_MGDP_dh_C"/>
    <property type="match status" value="1"/>
</dbReference>
<evidence type="ECO:0000256" key="2">
    <source>
        <dbReference type="ARBA" id="ARBA00006601"/>
    </source>
</evidence>
<evidence type="ECO:0000256" key="7">
    <source>
        <dbReference type="PIRSR" id="PIRSR500134-1"/>
    </source>
</evidence>
<dbReference type="NCBIfam" id="TIGR03026">
    <property type="entry name" value="NDP-sugDHase"/>
    <property type="match status" value="1"/>
</dbReference>
<organism evidence="11 12">
    <name type="scientific">Podospora didyma</name>
    <dbReference type="NCBI Taxonomy" id="330526"/>
    <lineage>
        <taxon>Eukaryota</taxon>
        <taxon>Fungi</taxon>
        <taxon>Dikarya</taxon>
        <taxon>Ascomycota</taxon>
        <taxon>Pezizomycotina</taxon>
        <taxon>Sordariomycetes</taxon>
        <taxon>Sordariomycetidae</taxon>
        <taxon>Sordariales</taxon>
        <taxon>Podosporaceae</taxon>
        <taxon>Podospora</taxon>
    </lineage>
</organism>
<dbReference type="InterPro" id="IPR001732">
    <property type="entry name" value="UDP-Glc/GDP-Man_DH_N"/>
</dbReference>
<dbReference type="Pfam" id="PF03721">
    <property type="entry name" value="UDPG_MGDP_dh_N"/>
    <property type="match status" value="2"/>
</dbReference>
<dbReference type="Pfam" id="PF00984">
    <property type="entry name" value="UDPG_MGDP_dh"/>
    <property type="match status" value="1"/>
</dbReference>
<feature type="binding site" evidence="8">
    <location>
        <position position="371"/>
    </location>
    <ligand>
        <name>substrate</name>
    </ligand>
</feature>
<feature type="binding site" evidence="9">
    <location>
        <position position="230"/>
    </location>
    <ligand>
        <name>NAD(+)</name>
        <dbReference type="ChEBI" id="CHEBI:57540"/>
    </ligand>
</feature>
<dbReference type="SUPFAM" id="SSF48179">
    <property type="entry name" value="6-phosphogluconate dehydrogenase C-terminal domain-like"/>
    <property type="match status" value="1"/>
</dbReference>
<dbReference type="PIRSF" id="PIRSF500134">
    <property type="entry name" value="UDPglc_DH_bac"/>
    <property type="match status" value="1"/>
</dbReference>
<dbReference type="GO" id="GO:0005634">
    <property type="term" value="C:nucleus"/>
    <property type="evidence" value="ECO:0007669"/>
    <property type="project" value="TreeGrafter"/>
</dbReference>
<comment type="catalytic activity">
    <reaction evidence="6">
        <text>UDP-alpha-D-glucose + 2 NAD(+) + H2O = UDP-alpha-D-glucuronate + 2 NADH + 3 H(+)</text>
        <dbReference type="Rhea" id="RHEA:23596"/>
        <dbReference type="ChEBI" id="CHEBI:15377"/>
        <dbReference type="ChEBI" id="CHEBI:15378"/>
        <dbReference type="ChEBI" id="CHEBI:57540"/>
        <dbReference type="ChEBI" id="CHEBI:57945"/>
        <dbReference type="ChEBI" id="CHEBI:58052"/>
        <dbReference type="ChEBI" id="CHEBI:58885"/>
        <dbReference type="EC" id="1.1.1.22"/>
    </reaction>
</comment>
<evidence type="ECO:0000313" key="11">
    <source>
        <dbReference type="EMBL" id="KAK3389941.1"/>
    </source>
</evidence>
<dbReference type="SUPFAM" id="SSF52413">
    <property type="entry name" value="UDP-glucose/GDP-mannose dehydrogenase C-terminal domain"/>
    <property type="match status" value="1"/>
</dbReference>
<dbReference type="SMART" id="SM00984">
    <property type="entry name" value="UDPG_MGDP_dh_C"/>
    <property type="match status" value="1"/>
</dbReference>
<dbReference type="PANTHER" id="PTHR11374:SF3">
    <property type="entry name" value="UDP-GLUCOSE 6-DEHYDROGENASE"/>
    <property type="match status" value="1"/>
</dbReference>
<feature type="binding site" evidence="9">
    <location>
        <position position="377"/>
    </location>
    <ligand>
        <name>NAD(+)</name>
        <dbReference type="ChEBI" id="CHEBI:57540"/>
    </ligand>
</feature>
<dbReference type="InterPro" id="IPR036220">
    <property type="entry name" value="UDP-Glc/GDP-Man_DH_C_sf"/>
</dbReference>
<reference evidence="11" key="2">
    <citation type="submission" date="2023-06" db="EMBL/GenBank/DDBJ databases">
        <authorList>
            <consortium name="Lawrence Berkeley National Laboratory"/>
            <person name="Haridas S."/>
            <person name="Hensen N."/>
            <person name="Bonometti L."/>
            <person name="Westerberg I."/>
            <person name="Brannstrom I.O."/>
            <person name="Guillou S."/>
            <person name="Cros-Aarteil S."/>
            <person name="Calhoun S."/>
            <person name="Kuo A."/>
            <person name="Mondo S."/>
            <person name="Pangilinan J."/>
            <person name="Riley R."/>
            <person name="LaButti K."/>
            <person name="Andreopoulos B."/>
            <person name="Lipzen A."/>
            <person name="Chen C."/>
            <person name="Yanf M."/>
            <person name="Daum C."/>
            <person name="Ng V."/>
            <person name="Clum A."/>
            <person name="Steindorff A."/>
            <person name="Ohm R."/>
            <person name="Martin F."/>
            <person name="Silar P."/>
            <person name="Natvig D."/>
            <person name="Lalanne C."/>
            <person name="Gautier V."/>
            <person name="Ament-velasquez S.L."/>
            <person name="Kruys A."/>
            <person name="Hutchinson M.I."/>
            <person name="Powell A.J."/>
            <person name="Barry K."/>
            <person name="Miller A.N."/>
            <person name="Grigoriev I.V."/>
            <person name="Debuchy R."/>
            <person name="Gladieux P."/>
            <person name="Thoren M.H."/>
            <person name="Johannesson H."/>
        </authorList>
    </citation>
    <scope>NUCLEOTIDE SEQUENCE</scope>
    <source>
        <strain evidence="11">CBS 232.78</strain>
    </source>
</reference>
<evidence type="ECO:0000256" key="3">
    <source>
        <dbReference type="ARBA" id="ARBA00012954"/>
    </source>
</evidence>
<feature type="binding site" evidence="9">
    <location>
        <position position="190"/>
    </location>
    <ligand>
        <name>NAD(+)</name>
        <dbReference type="ChEBI" id="CHEBI:57540"/>
    </ligand>
</feature>
<dbReference type="SUPFAM" id="SSF51735">
    <property type="entry name" value="NAD(P)-binding Rossmann-fold domains"/>
    <property type="match status" value="1"/>
</dbReference>
<evidence type="ECO:0000256" key="6">
    <source>
        <dbReference type="ARBA" id="ARBA00047473"/>
    </source>
</evidence>
<dbReference type="InterPro" id="IPR036291">
    <property type="entry name" value="NAD(P)-bd_dom_sf"/>
</dbReference>
<sequence>MSMASSIVDSEESVTLEFVTTPTTPDSSQCFTPGLPFDDNLADTTIRVRTNGKSLSSSLFDTTTRTPPVRNICCVGAGYVGGPTAAVIAFQNPHIRVTVVDRDEKRIRRWNSQHPPIYEPGLNDILRVARDGSRQCIVCTESECSDGSSQCGGNGCASTTVAARLPNLFFTTDVAKCISEADVVLIAVNTPTKSRGTGAGSATDMAAFEAVTAVVAQHARPGAIIVEKSTVPCRTAELVQDTLSLHRPNVHFEVLSNPEFLAAGTAIKDLLTADRILIGSSSTPAGHRAAAALASVYASWVPKSRIITTNIFSSELAKLVANSMLAQRISSINSIAAICDATGADVDEVASAIGADSRIGSKFLNAGIGFGGSCFKKDVLSLVYLAETLILPEVAEYWRAVIMMNEYSRNRFVARVVRCLNNTLSGKKVTLFGYAFKKDTNDTRESPALDIIRTLAEEGPQEIAIFDPCCIPAQMEDEIRRFVGANFLKADGGPVAVYGNAYAACEGSDAVMITTAFDEFKNSATGEITIAGRPKACSVDPRPFEHTEPTEGDLLALHTYLQRMVTPATPVASVLDPLDRLNPFPTCTEDCPDCELEKATGTTGYGAGEEYVPKARLDWRKIHYHMRKPRWVFDGRGVLDISEMERLGFRVESVGRQSRS</sequence>
<dbReference type="GO" id="GO:0051287">
    <property type="term" value="F:NAD binding"/>
    <property type="evidence" value="ECO:0007669"/>
    <property type="project" value="InterPro"/>
</dbReference>
<feature type="binding site" evidence="9">
    <location>
        <position position="444"/>
    </location>
    <ligand>
        <name>NAD(+)</name>
        <dbReference type="ChEBI" id="CHEBI:57540"/>
    </ligand>
</feature>
<dbReference type="Gene3D" id="3.40.50.720">
    <property type="entry name" value="NAD(P)-binding Rossmann-like Domain"/>
    <property type="match status" value="2"/>
</dbReference>
<dbReference type="AlphaFoldDB" id="A0AAE0NYF7"/>
<feature type="binding site" evidence="9">
    <location>
        <position position="106"/>
    </location>
    <ligand>
        <name>NAD(+)</name>
        <dbReference type="ChEBI" id="CHEBI:57540"/>
    </ligand>
</feature>
<feature type="binding site" evidence="9">
    <location>
        <position position="101"/>
    </location>
    <ligand>
        <name>NAD(+)</name>
        <dbReference type="ChEBI" id="CHEBI:57540"/>
    </ligand>
</feature>
<feature type="binding site" evidence="8">
    <location>
        <position position="437"/>
    </location>
    <ligand>
        <name>substrate</name>
    </ligand>
</feature>
<keyword evidence="12" id="KW-1185">Reference proteome</keyword>
<dbReference type="GO" id="GO:0006024">
    <property type="term" value="P:glycosaminoglycan biosynthetic process"/>
    <property type="evidence" value="ECO:0007669"/>
    <property type="project" value="TreeGrafter"/>
</dbReference>
<dbReference type="InterPro" id="IPR028356">
    <property type="entry name" value="UDPglc_DH_euk"/>
</dbReference>
<dbReference type="Proteomes" id="UP001285441">
    <property type="component" value="Unassembled WGS sequence"/>
</dbReference>
<comment type="similarity">
    <text evidence="2">Belongs to the UDP-glucose/GDP-mannose dehydrogenase family.</text>
</comment>
<comment type="caution">
    <text evidence="11">The sequence shown here is derived from an EMBL/GenBank/DDBJ whole genome shotgun (WGS) entry which is preliminary data.</text>
</comment>
<feature type="active site" description="Nucleophile" evidence="7">
    <location>
        <position position="374"/>
    </location>
</feature>
<evidence type="ECO:0000313" key="12">
    <source>
        <dbReference type="Proteomes" id="UP001285441"/>
    </source>
</evidence>
<evidence type="ECO:0000259" key="10">
    <source>
        <dbReference type="SMART" id="SM00984"/>
    </source>
</evidence>
<evidence type="ECO:0000256" key="5">
    <source>
        <dbReference type="ARBA" id="ARBA00023027"/>
    </source>
</evidence>
<name>A0AAE0NYF7_9PEZI</name>
<keyword evidence="5 9" id="KW-0520">NAD</keyword>
<evidence type="ECO:0000256" key="4">
    <source>
        <dbReference type="ARBA" id="ARBA00023002"/>
    </source>
</evidence>
<dbReference type="InterPro" id="IPR014027">
    <property type="entry name" value="UDP-Glc/GDP-Man_DH_C"/>
</dbReference>
<dbReference type="InterPro" id="IPR028357">
    <property type="entry name" value="UDPglc_DH_bac"/>
</dbReference>
<dbReference type="InterPro" id="IPR008927">
    <property type="entry name" value="6-PGluconate_DH-like_C_sf"/>
</dbReference>
<dbReference type="FunFam" id="1.20.5.100:FF:000001">
    <property type="entry name" value="UDP-glucose 6-dehydrogenase"/>
    <property type="match status" value="1"/>
</dbReference>
<feature type="binding site" evidence="8">
    <location>
        <begin position="363"/>
        <end position="367"/>
    </location>
    <ligand>
        <name>substrate</name>
    </ligand>
</feature>
<dbReference type="FunFam" id="3.40.50.720:FF:000193">
    <property type="entry name" value="UDP-glucose 6-dehydrogenase"/>
    <property type="match status" value="1"/>
</dbReference>
<proteinExistence type="inferred from homology"/>
<dbReference type="PANTHER" id="PTHR11374">
    <property type="entry name" value="UDP-GLUCOSE DEHYDROGENASE/UDP-MANNAC DEHYDROGENASE"/>
    <property type="match status" value="1"/>
</dbReference>
<dbReference type="PIRSF" id="PIRSF000124">
    <property type="entry name" value="UDPglc_GDPman_dh"/>
    <property type="match status" value="1"/>
</dbReference>
<comment type="pathway">
    <text evidence="1">Nucleotide-sugar biosynthesis; UDP-alpha-D-glucuronate biosynthesis; UDP-alpha-D-glucuronate from UDP-alpha-D-glucose: step 1/1.</text>
</comment>